<dbReference type="InterPro" id="IPR029068">
    <property type="entry name" value="Glyas_Bleomycin-R_OHBP_Dase"/>
</dbReference>
<dbReference type="RefSeq" id="WP_013782172.1">
    <property type="nucleotide sequence ID" value="NC_015520.1"/>
</dbReference>
<name>F3ZY53_MAHA5</name>
<dbReference type="Pfam" id="PF00903">
    <property type="entry name" value="Glyoxalase"/>
    <property type="match status" value="1"/>
</dbReference>
<reference evidence="2 3" key="2">
    <citation type="journal article" date="2011" name="Stand. Genomic Sci.">
        <title>Complete genome sequence of Mahella australiensis type strain (50-1 BON).</title>
        <authorList>
            <person name="Sikorski J."/>
            <person name="Teshima H."/>
            <person name="Nolan M."/>
            <person name="Lucas S."/>
            <person name="Hammon N."/>
            <person name="Deshpande S."/>
            <person name="Cheng J.F."/>
            <person name="Pitluck S."/>
            <person name="Liolios K."/>
            <person name="Pagani I."/>
            <person name="Ivanova N."/>
            <person name="Huntemann M."/>
            <person name="Mavromatis K."/>
            <person name="Ovchinikova G."/>
            <person name="Pati A."/>
            <person name="Tapia R."/>
            <person name="Han C."/>
            <person name="Goodwin L."/>
            <person name="Chen A."/>
            <person name="Palaniappan K."/>
            <person name="Land M."/>
            <person name="Hauser L."/>
            <person name="Ngatchou-Djao O.D."/>
            <person name="Rohde M."/>
            <person name="Pukall R."/>
            <person name="Spring S."/>
            <person name="Abt B."/>
            <person name="Goker M."/>
            <person name="Detter J.C."/>
            <person name="Woyke T."/>
            <person name="Bristow J."/>
            <person name="Markowitz V."/>
            <person name="Hugenholtz P."/>
            <person name="Eisen J.A."/>
            <person name="Kyrpides N.C."/>
            <person name="Klenk H.P."/>
            <person name="Lapidus A."/>
        </authorList>
    </citation>
    <scope>NUCLEOTIDE SEQUENCE [LARGE SCALE GENOMIC DNA]</scope>
    <source>
        <strain evidence="3">DSM 15567 / CIP 107919 / 50-1 BON</strain>
    </source>
</reference>
<dbReference type="HOGENOM" id="CLU_046006_18_5_9"/>
<dbReference type="eggNOG" id="COG0346">
    <property type="taxonomic scope" value="Bacteria"/>
</dbReference>
<dbReference type="STRING" id="697281.Mahau_2605"/>
<dbReference type="SUPFAM" id="SSF54593">
    <property type="entry name" value="Glyoxalase/Bleomycin resistance protein/Dihydroxybiphenyl dioxygenase"/>
    <property type="match status" value="1"/>
</dbReference>
<accession>F3ZY53</accession>
<evidence type="ECO:0000313" key="3">
    <source>
        <dbReference type="Proteomes" id="UP000008457"/>
    </source>
</evidence>
<dbReference type="OrthoDB" id="9815599at2"/>
<gene>
    <name evidence="2" type="ordered locus">Mahau_2605</name>
</gene>
<dbReference type="Proteomes" id="UP000008457">
    <property type="component" value="Chromosome"/>
</dbReference>
<dbReference type="KEGG" id="mas:Mahau_2605"/>
<dbReference type="AlphaFoldDB" id="F3ZY53"/>
<dbReference type="InterPro" id="IPR037523">
    <property type="entry name" value="VOC_core"/>
</dbReference>
<dbReference type="Gene3D" id="3.10.180.10">
    <property type="entry name" value="2,3-Dihydroxybiphenyl 1,2-Dioxygenase, domain 1"/>
    <property type="match status" value="1"/>
</dbReference>
<keyword evidence="3" id="KW-1185">Reference proteome</keyword>
<evidence type="ECO:0000313" key="2">
    <source>
        <dbReference type="EMBL" id="AEE97749.1"/>
    </source>
</evidence>
<proteinExistence type="predicted"/>
<reference evidence="3" key="1">
    <citation type="submission" date="2010-11" db="EMBL/GenBank/DDBJ databases">
        <title>The complete genome of Mahella australiensis DSM 15567.</title>
        <authorList>
            <consortium name="US DOE Joint Genome Institute (JGI-PGF)"/>
            <person name="Lucas S."/>
            <person name="Copeland A."/>
            <person name="Lapidus A."/>
            <person name="Bruce D."/>
            <person name="Goodwin L."/>
            <person name="Pitluck S."/>
            <person name="Kyrpides N."/>
            <person name="Mavromatis K."/>
            <person name="Pagani I."/>
            <person name="Ivanova N."/>
            <person name="Teshima H."/>
            <person name="Brettin T."/>
            <person name="Detter J.C."/>
            <person name="Han C."/>
            <person name="Tapia R."/>
            <person name="Land M."/>
            <person name="Hauser L."/>
            <person name="Markowitz V."/>
            <person name="Cheng J.-F."/>
            <person name="Hugenholtz P."/>
            <person name="Woyke T."/>
            <person name="Wu D."/>
            <person name="Spring S."/>
            <person name="Pukall R."/>
            <person name="Steenblock K."/>
            <person name="Schneider S."/>
            <person name="Klenk H.-P."/>
            <person name="Eisen J.A."/>
        </authorList>
    </citation>
    <scope>NUCLEOTIDE SEQUENCE [LARGE SCALE GENOMIC DNA]</scope>
    <source>
        <strain evidence="3">DSM 15567 / CIP 107919 / 50-1 BON</strain>
    </source>
</reference>
<dbReference type="InterPro" id="IPR004360">
    <property type="entry name" value="Glyas_Fos-R_dOase_dom"/>
</dbReference>
<organism evidence="2 3">
    <name type="scientific">Mahella australiensis (strain DSM 15567 / CIP 107919 / 50-1 BON)</name>
    <dbReference type="NCBI Taxonomy" id="697281"/>
    <lineage>
        <taxon>Bacteria</taxon>
        <taxon>Bacillati</taxon>
        <taxon>Bacillota</taxon>
        <taxon>Clostridia</taxon>
        <taxon>Thermoanaerobacterales</taxon>
        <taxon>Thermoanaerobacterales Family IV. Incertae Sedis</taxon>
        <taxon>Mahella</taxon>
    </lineage>
</organism>
<dbReference type="PROSITE" id="PS51819">
    <property type="entry name" value="VOC"/>
    <property type="match status" value="1"/>
</dbReference>
<evidence type="ECO:0000259" key="1">
    <source>
        <dbReference type="PROSITE" id="PS51819"/>
    </source>
</evidence>
<sequence length="125" mass="14237">MKFIDVCYITNDVIKLRAFYEAVFGVKAEGDAVHSWLYLAGLTFTFDRAPDLQEQSVFRYVEGGGANNVIVGFNVDDVDAEYERLLAQNVEMLNQPTTHSWGARSFQFKDPDGNILNFRSFPKEE</sequence>
<dbReference type="EMBL" id="CP002360">
    <property type="protein sequence ID" value="AEE97749.1"/>
    <property type="molecule type" value="Genomic_DNA"/>
</dbReference>
<feature type="domain" description="VOC" evidence="1">
    <location>
        <begin position="1"/>
        <end position="121"/>
    </location>
</feature>
<protein>
    <submittedName>
        <fullName evidence="2">Glyoxalase/bleomycin resistance protein/dioxygenase</fullName>
    </submittedName>
</protein>